<reference evidence="1 2" key="1">
    <citation type="submission" date="2015-12" db="EMBL/GenBank/DDBJ databases">
        <title>Draft genome of the nematode, Onchocerca flexuosa.</title>
        <authorList>
            <person name="Mitreva M."/>
        </authorList>
    </citation>
    <scope>NUCLEOTIDE SEQUENCE [LARGE SCALE GENOMIC DNA]</scope>
    <source>
        <strain evidence="1">Red Deer</strain>
    </source>
</reference>
<protein>
    <submittedName>
        <fullName evidence="1">Uncharacterized protein</fullName>
    </submittedName>
</protein>
<evidence type="ECO:0000313" key="2">
    <source>
        <dbReference type="Proteomes" id="UP000242913"/>
    </source>
</evidence>
<gene>
    <name evidence="1" type="ORF">X798_00700</name>
</gene>
<accession>A0A238C407</accession>
<evidence type="ECO:0000313" key="1">
    <source>
        <dbReference type="EMBL" id="OZC12179.1"/>
    </source>
</evidence>
<dbReference type="AlphaFoldDB" id="A0A238C407"/>
<sequence length="111" mass="12321">MKTSSNLFLGYQLVTSSDFWSYIIPRISIKSSLKISPVKIVLSDSEISPVKIVLSDSEISPVEMVLNDSEISPVEMVLNDSEISPVEIVLSDTARPKANANAMRDFKFIRT</sequence>
<proteinExistence type="predicted"/>
<dbReference type="EMBL" id="KZ269978">
    <property type="protein sequence ID" value="OZC12179.1"/>
    <property type="molecule type" value="Genomic_DNA"/>
</dbReference>
<keyword evidence="2" id="KW-1185">Reference proteome</keyword>
<name>A0A238C407_9BILA</name>
<organism evidence="1 2">
    <name type="scientific">Onchocerca flexuosa</name>
    <dbReference type="NCBI Taxonomy" id="387005"/>
    <lineage>
        <taxon>Eukaryota</taxon>
        <taxon>Metazoa</taxon>
        <taxon>Ecdysozoa</taxon>
        <taxon>Nematoda</taxon>
        <taxon>Chromadorea</taxon>
        <taxon>Rhabditida</taxon>
        <taxon>Spirurina</taxon>
        <taxon>Spiruromorpha</taxon>
        <taxon>Filarioidea</taxon>
        <taxon>Onchocercidae</taxon>
        <taxon>Onchocerca</taxon>
    </lineage>
</organism>
<dbReference type="Proteomes" id="UP000242913">
    <property type="component" value="Unassembled WGS sequence"/>
</dbReference>